<organism evidence="1 2">
    <name type="scientific">Aliarcobacter vitoriensis</name>
    <dbReference type="NCBI Taxonomy" id="2011099"/>
    <lineage>
        <taxon>Bacteria</taxon>
        <taxon>Pseudomonadati</taxon>
        <taxon>Campylobacterota</taxon>
        <taxon>Epsilonproteobacteria</taxon>
        <taxon>Campylobacterales</taxon>
        <taxon>Arcobacteraceae</taxon>
        <taxon>Aliarcobacter</taxon>
    </lineage>
</organism>
<gene>
    <name evidence="1" type="ORF">CRU91_10870</name>
</gene>
<dbReference type="EMBL" id="PDKB01000023">
    <property type="protein sequence ID" value="RBQ28109.1"/>
    <property type="molecule type" value="Genomic_DNA"/>
</dbReference>
<protein>
    <recommendedName>
        <fullName evidence="3">Permuted papain-like amidase enzyme, YaeF/YiiX, C92 family</fullName>
    </recommendedName>
</protein>
<dbReference type="Gene3D" id="3.90.1720.10">
    <property type="entry name" value="endopeptidase domain like (from Nostoc punctiforme)"/>
    <property type="match status" value="1"/>
</dbReference>
<dbReference type="SUPFAM" id="SSF54001">
    <property type="entry name" value="Cysteine proteinases"/>
    <property type="match status" value="1"/>
</dbReference>
<evidence type="ECO:0000313" key="2">
    <source>
        <dbReference type="Proteomes" id="UP000252669"/>
    </source>
</evidence>
<evidence type="ECO:0008006" key="3">
    <source>
        <dbReference type="Google" id="ProtNLM"/>
    </source>
</evidence>
<name>A0A366MRK1_9BACT</name>
<accession>A0A366MRK1</accession>
<dbReference type="Proteomes" id="UP000252669">
    <property type="component" value="Unassembled WGS sequence"/>
</dbReference>
<comment type="caution">
    <text evidence="1">The sequence shown here is derived from an EMBL/GenBank/DDBJ whole genome shotgun (WGS) entry which is preliminary data.</text>
</comment>
<dbReference type="InterPro" id="IPR038765">
    <property type="entry name" value="Papain-like_cys_pep_sf"/>
</dbReference>
<dbReference type="AlphaFoldDB" id="A0A366MRK1"/>
<keyword evidence="2" id="KW-1185">Reference proteome</keyword>
<proteinExistence type="predicted"/>
<dbReference type="RefSeq" id="WP_113895247.1">
    <property type="nucleotide sequence ID" value="NZ_JANJGA010000022.1"/>
</dbReference>
<evidence type="ECO:0000313" key="1">
    <source>
        <dbReference type="EMBL" id="RBQ28109.1"/>
    </source>
</evidence>
<dbReference type="Pfam" id="PF05708">
    <property type="entry name" value="Peptidase_C92"/>
    <property type="match status" value="1"/>
</dbReference>
<sequence>MQIRLIAILFLLFFASYEAKKFMEKREKDLTTESLKETLELKNGDIILRKEDNALSDFFASLDGAGFSHIGIVANSKDGFVVFHLEVDENSDEMKVSNIKDFVNFSKKIAIYRYKNNINEDSLSKLLNEFLENRPKFDFEFSLENDTLYCTEFINDIYFKLFDENLYTYLYEFNEQSGISINSIIQNTNLEKRYELEF</sequence>
<dbReference type="InterPro" id="IPR024453">
    <property type="entry name" value="Peptidase_C92"/>
</dbReference>
<reference evidence="1 2" key="1">
    <citation type="submission" date="2017-10" db="EMBL/GenBank/DDBJ databases">
        <title>Genomics of the genus Arcobacter.</title>
        <authorList>
            <person name="Perez-Cataluna A."/>
            <person name="Figueras M.J."/>
        </authorList>
    </citation>
    <scope>NUCLEOTIDE SEQUENCE [LARGE SCALE GENOMIC DNA]</scope>
    <source>
        <strain evidence="1 2">CECT 9230</strain>
    </source>
</reference>
<dbReference type="OrthoDB" id="5346719at2"/>